<dbReference type="EMBL" id="RBCJ01000003">
    <property type="protein sequence ID" value="RKN80349.1"/>
    <property type="molecule type" value="Genomic_DNA"/>
</dbReference>
<gene>
    <name evidence="1" type="ORF">D7Z94_15615</name>
</gene>
<reference evidence="1 2" key="1">
    <citation type="submission" date="2018-10" db="EMBL/GenBank/DDBJ databases">
        <title>Ulvibacterium marinum gen. nov., sp. nov., a novel marine bacterium of the family Flavobacteriaceae, isolated from a culture of the green alga Ulva prolifera.</title>
        <authorList>
            <person name="Zhang Z."/>
        </authorList>
    </citation>
    <scope>NUCLEOTIDE SEQUENCE [LARGE SCALE GENOMIC DNA]</scope>
    <source>
        <strain evidence="1 2">CCMM003</strain>
    </source>
</reference>
<proteinExistence type="predicted"/>
<dbReference type="PROSITE" id="PS51257">
    <property type="entry name" value="PROKAR_LIPOPROTEIN"/>
    <property type="match status" value="1"/>
</dbReference>
<name>A0A3B0C7F4_9FLAO</name>
<evidence type="ECO:0000313" key="2">
    <source>
        <dbReference type="Proteomes" id="UP000276603"/>
    </source>
</evidence>
<organism evidence="1 2">
    <name type="scientific">Ulvibacterium marinum</name>
    <dbReference type="NCBI Taxonomy" id="2419782"/>
    <lineage>
        <taxon>Bacteria</taxon>
        <taxon>Pseudomonadati</taxon>
        <taxon>Bacteroidota</taxon>
        <taxon>Flavobacteriia</taxon>
        <taxon>Flavobacteriales</taxon>
        <taxon>Flavobacteriaceae</taxon>
        <taxon>Ulvibacterium</taxon>
    </lineage>
</organism>
<protein>
    <recommendedName>
        <fullName evidence="3">META domain-containing protein</fullName>
    </recommendedName>
</protein>
<keyword evidence="2" id="KW-1185">Reference proteome</keyword>
<dbReference type="RefSeq" id="WP_120713159.1">
    <property type="nucleotide sequence ID" value="NZ_CANMKH010000007.1"/>
</dbReference>
<comment type="caution">
    <text evidence="1">The sequence shown here is derived from an EMBL/GenBank/DDBJ whole genome shotgun (WGS) entry which is preliminary data.</text>
</comment>
<dbReference type="AlphaFoldDB" id="A0A3B0C7F4"/>
<dbReference type="Proteomes" id="UP000276603">
    <property type="component" value="Unassembled WGS sequence"/>
</dbReference>
<evidence type="ECO:0008006" key="3">
    <source>
        <dbReference type="Google" id="ProtNLM"/>
    </source>
</evidence>
<dbReference type="OrthoDB" id="826659at2"/>
<evidence type="ECO:0000313" key="1">
    <source>
        <dbReference type="EMBL" id="RKN80349.1"/>
    </source>
</evidence>
<sequence>MKRIVNLLVLSFVLVSCSTDENNGDDEIMVVNTEEVKAIVTNGEWKITFYADSDVEETSNYIGYVFTFNPDGTLGATNGSTSLSGAWSVIESENSNDDDSESDVDFNIFFASPDSFEELADDWDILKYTSSKIELWDTSVDDGSTDYLTFEKI</sequence>
<accession>A0A3B0C7F4</accession>